<reference evidence="2" key="1">
    <citation type="submission" date="2023-03" db="EMBL/GenBank/DDBJ databases">
        <title>Massive genome expansion in bonnet fungi (Mycena s.s.) driven by repeated elements and novel gene families across ecological guilds.</title>
        <authorList>
            <consortium name="Lawrence Berkeley National Laboratory"/>
            <person name="Harder C.B."/>
            <person name="Miyauchi S."/>
            <person name="Viragh M."/>
            <person name="Kuo A."/>
            <person name="Thoen E."/>
            <person name="Andreopoulos B."/>
            <person name="Lu D."/>
            <person name="Skrede I."/>
            <person name="Drula E."/>
            <person name="Henrissat B."/>
            <person name="Morin E."/>
            <person name="Kohler A."/>
            <person name="Barry K."/>
            <person name="LaButti K."/>
            <person name="Morin E."/>
            <person name="Salamov A."/>
            <person name="Lipzen A."/>
            <person name="Mereny Z."/>
            <person name="Hegedus B."/>
            <person name="Baldrian P."/>
            <person name="Stursova M."/>
            <person name="Weitz H."/>
            <person name="Taylor A."/>
            <person name="Grigoriev I.V."/>
            <person name="Nagy L.G."/>
            <person name="Martin F."/>
            <person name="Kauserud H."/>
        </authorList>
    </citation>
    <scope>NUCLEOTIDE SEQUENCE</scope>
    <source>
        <strain evidence="2">9144</strain>
    </source>
</reference>
<organism evidence="2 3">
    <name type="scientific">Mycena pura</name>
    <dbReference type="NCBI Taxonomy" id="153505"/>
    <lineage>
        <taxon>Eukaryota</taxon>
        <taxon>Fungi</taxon>
        <taxon>Dikarya</taxon>
        <taxon>Basidiomycota</taxon>
        <taxon>Agaricomycotina</taxon>
        <taxon>Agaricomycetes</taxon>
        <taxon>Agaricomycetidae</taxon>
        <taxon>Agaricales</taxon>
        <taxon>Marasmiineae</taxon>
        <taxon>Mycenaceae</taxon>
        <taxon>Mycena</taxon>
    </lineage>
</organism>
<feature type="region of interest" description="Disordered" evidence="1">
    <location>
        <begin position="317"/>
        <end position="341"/>
    </location>
</feature>
<accession>A0AAD6UNY0</accession>
<feature type="region of interest" description="Disordered" evidence="1">
    <location>
        <begin position="430"/>
        <end position="449"/>
    </location>
</feature>
<dbReference type="EMBL" id="JARJCW010000195">
    <property type="protein sequence ID" value="KAJ7187510.1"/>
    <property type="molecule type" value="Genomic_DNA"/>
</dbReference>
<evidence type="ECO:0000256" key="1">
    <source>
        <dbReference type="SAM" id="MobiDB-lite"/>
    </source>
</evidence>
<gene>
    <name evidence="2" type="ORF">GGX14DRAFT_409116</name>
</gene>
<proteinExistence type="predicted"/>
<dbReference type="Proteomes" id="UP001219525">
    <property type="component" value="Unassembled WGS sequence"/>
</dbReference>
<dbReference type="AlphaFoldDB" id="A0AAD6UNY0"/>
<sequence>MVPSEIVRWWLRTAEPPNRRIAEAPDRRVAETPDRRIAETLDLRITGHLSRRTYEAPKVVRRAPEVVRSIVDVGSEKGLRRLVATRRYWDAYGGTGRNVGASGGMRTGGTGCLQAVGCAEQACKGGVPLTTTIKSPPFYLIFWSEGQISNRLPACTSASCTHCLLHTLTRPAATTFTLCLQCMLATYITGFQKKEIWTNESYLTQMVVAETPVRPYFGVNVGLTNKYGHVTLPNKPGTGKKKLHPLVPTTTTLAAAHDAAGQNPPRCWSVRPGRQRVRPCAAAGPTYVSLVASAPCSDPALDRARGARNMRCTPPVAEPPAYVGLRNPSSPSTSASAESNSMAAAAGNIVTTSRDSARFARAPRPSGSRPDGYNGSVGANLCTPSASRRGLSDGLGVLAGTALPRLLHLRGRLRAPCHAAHVAVITPPRPPNLAAAPSRPAAERGAQRRRHAGRVGYACPIAHVPKVGWLRPGGAAIPTRGHHPDTLRDNEGVCNPVLAVTCCVPDHWQRGAVAYFVDSYIGAVTAPDASYAFLSTFSQSARMRMPPCGQGKRLSRPKADTEVLDGGKRALVIVTDNLKSPLTSAHHSCMHFTVQVSENPKSGNMYRYVAYQHIYTYQHFGEQICVKD</sequence>
<comment type="caution">
    <text evidence="2">The sequence shown here is derived from an EMBL/GenBank/DDBJ whole genome shotgun (WGS) entry which is preliminary data.</text>
</comment>
<evidence type="ECO:0000313" key="3">
    <source>
        <dbReference type="Proteomes" id="UP001219525"/>
    </source>
</evidence>
<keyword evidence="3" id="KW-1185">Reference proteome</keyword>
<feature type="region of interest" description="Disordered" evidence="1">
    <location>
        <begin position="353"/>
        <end position="376"/>
    </location>
</feature>
<protein>
    <submittedName>
        <fullName evidence="2">Uncharacterized protein</fullName>
    </submittedName>
</protein>
<feature type="compositionally biased region" description="Low complexity" evidence="1">
    <location>
        <begin position="329"/>
        <end position="341"/>
    </location>
</feature>
<evidence type="ECO:0000313" key="2">
    <source>
        <dbReference type="EMBL" id="KAJ7187510.1"/>
    </source>
</evidence>
<name>A0AAD6UNY0_9AGAR</name>